<dbReference type="Pfam" id="PF16292">
    <property type="entry name" value="DUF4938"/>
    <property type="match status" value="1"/>
</dbReference>
<organism evidence="1 2">
    <name type="scientific">Chloroflexus aurantiacus (strain ATCC 29366 / DSM 635 / J-10-fl)</name>
    <dbReference type="NCBI Taxonomy" id="324602"/>
    <lineage>
        <taxon>Bacteria</taxon>
        <taxon>Bacillati</taxon>
        <taxon>Chloroflexota</taxon>
        <taxon>Chloroflexia</taxon>
        <taxon>Chloroflexales</taxon>
        <taxon>Chloroflexineae</taxon>
        <taxon>Chloroflexaceae</taxon>
        <taxon>Chloroflexus</taxon>
    </lineage>
</organism>
<dbReference type="HOGENOM" id="CLU_058819_0_0_0"/>
<dbReference type="InterPro" id="IPR032554">
    <property type="entry name" value="DUF4938"/>
</dbReference>
<dbReference type="InParanoid" id="A9WF69"/>
<dbReference type="Proteomes" id="UP000002008">
    <property type="component" value="Chromosome"/>
</dbReference>
<dbReference type="KEGG" id="cau:Caur_2852"/>
<dbReference type="EnsemblBacteria" id="ABY36053">
    <property type="protein sequence ID" value="ABY36053"/>
    <property type="gene ID" value="Caur_2852"/>
</dbReference>
<proteinExistence type="predicted"/>
<reference evidence="2" key="1">
    <citation type="journal article" date="2011" name="BMC Genomics">
        <title>Complete genome sequence of the filamentous anoxygenic phototrophic bacterium Chloroflexus aurantiacus.</title>
        <authorList>
            <person name="Tang K.H."/>
            <person name="Barry K."/>
            <person name="Chertkov O."/>
            <person name="Dalin E."/>
            <person name="Han C.S."/>
            <person name="Hauser L.J."/>
            <person name="Honchak B.M."/>
            <person name="Karbach L.E."/>
            <person name="Land M.L."/>
            <person name="Lapidus A."/>
            <person name="Larimer F.W."/>
            <person name="Mikhailova N."/>
            <person name="Pitluck S."/>
            <person name="Pierson B.K."/>
            <person name="Blankenship R.E."/>
        </authorList>
    </citation>
    <scope>NUCLEOTIDE SEQUENCE [LARGE SCALE GENOMIC DNA]</scope>
    <source>
        <strain evidence="2">ATCC 29366 / DSM 635 / J-10-fl</strain>
    </source>
</reference>
<evidence type="ECO:0008006" key="3">
    <source>
        <dbReference type="Google" id="ProtNLM"/>
    </source>
</evidence>
<dbReference type="PATRIC" id="fig|324602.8.peg.3211"/>
<protein>
    <recommendedName>
        <fullName evidence="3">DUF4938 domain-containing protein</fullName>
    </recommendedName>
</protein>
<accession>A9WF69</accession>
<dbReference type="RefSeq" id="WP_012258706.1">
    <property type="nucleotide sequence ID" value="NC_010175.1"/>
</dbReference>
<keyword evidence="2" id="KW-1185">Reference proteome</keyword>
<dbReference type="AlphaFoldDB" id="A9WF69"/>
<evidence type="ECO:0000313" key="2">
    <source>
        <dbReference type="Proteomes" id="UP000002008"/>
    </source>
</evidence>
<dbReference type="STRING" id="324602.Caur_2852"/>
<dbReference type="EMBL" id="CP000909">
    <property type="protein sequence ID" value="ABY36053.1"/>
    <property type="molecule type" value="Genomic_DNA"/>
</dbReference>
<name>A9WF69_CHLAA</name>
<evidence type="ECO:0000313" key="1">
    <source>
        <dbReference type="EMBL" id="ABY36053.1"/>
    </source>
</evidence>
<sequence length="310" mass="33587">MTQPLRIRHLAALYGPNIYRPQPGVVLRVGAAADYSDRLRTALKGGALAIGLVIAQLHVEAKPDNDDMLMSAFFTTPEPAIGAELCRYVVDGINAELGHDESWDPDEPLLALRDRRQAQALPVAALQLMANARHRDIPTTILDDGRLLIGQGERGWIVAPADLRAAPDLQPPWSRLGRILIIAVTGERYRQQAIAEQAARHQGIILDQANRASVITALADPACTALIVGFDTDSLIREGLPFDRCDLAIITDRAGSRPPTAADDDEWLRALGLPMLCSVAPTLINLTDPALHPLLSYAPNGVIGWTPVKE</sequence>
<dbReference type="eggNOG" id="COG0769">
    <property type="taxonomic scope" value="Bacteria"/>
</dbReference>
<gene>
    <name evidence="1" type="ordered locus">Caur_2852</name>
</gene>